<comment type="caution">
    <text evidence="3">The sequence shown here is derived from an EMBL/GenBank/DDBJ whole genome shotgun (WGS) entry which is preliminary data.</text>
</comment>
<evidence type="ECO:0000256" key="1">
    <source>
        <dbReference type="ARBA" id="ARBA00022500"/>
    </source>
</evidence>
<name>A0ABV7CFK5_9GAMM</name>
<dbReference type="EMBL" id="JBHRSD010000002">
    <property type="protein sequence ID" value="MFC3031367.1"/>
    <property type="molecule type" value="Genomic_DNA"/>
</dbReference>
<dbReference type="Pfam" id="PF04509">
    <property type="entry name" value="CheC"/>
    <property type="match status" value="1"/>
</dbReference>
<keyword evidence="1" id="KW-0145">Chemotaxis</keyword>
<dbReference type="InterPro" id="IPR051469">
    <property type="entry name" value="FliN/MopA/SpaO"/>
</dbReference>
<evidence type="ECO:0000313" key="3">
    <source>
        <dbReference type="EMBL" id="MFC3031367.1"/>
    </source>
</evidence>
<keyword evidence="4" id="KW-1185">Reference proteome</keyword>
<dbReference type="CDD" id="cd17910">
    <property type="entry name" value="CheC_ClassII"/>
    <property type="match status" value="1"/>
</dbReference>
<dbReference type="InterPro" id="IPR028976">
    <property type="entry name" value="CheC-like_sf"/>
</dbReference>
<proteinExistence type="predicted"/>
<protein>
    <submittedName>
        <fullName evidence="3">Chemotaxis protein CheC</fullName>
    </submittedName>
</protein>
<evidence type="ECO:0000313" key="4">
    <source>
        <dbReference type="Proteomes" id="UP001595453"/>
    </source>
</evidence>
<dbReference type="Gene3D" id="3.40.1550.10">
    <property type="entry name" value="CheC-like"/>
    <property type="match status" value="1"/>
</dbReference>
<sequence length="193" mass="20952">MSVTISESQQDGLQELMNISMGQAANSLARLIEAKINLSIPEIKTLGPEGLKAICVSNDFCLTRQSFLGEIHGEVITLFSQQGLSEIGKLMSYQDADDVAQQHALLLDLANILAGACLNGFATQLGLKTSLSMPTIMQANQFARTELKWSDTLVMKIAFYVESLSFDAKVVICFDADSITTALISLDRLMGIE</sequence>
<evidence type="ECO:0000259" key="2">
    <source>
        <dbReference type="Pfam" id="PF04509"/>
    </source>
</evidence>
<dbReference type="SUPFAM" id="SSF103039">
    <property type="entry name" value="CheC-like"/>
    <property type="match status" value="1"/>
</dbReference>
<dbReference type="PANTHER" id="PTHR43484:SF1">
    <property type="entry name" value="FLAGELLAR MOTOR SWITCH PROTEIN FLIN"/>
    <property type="match status" value="1"/>
</dbReference>
<accession>A0ABV7CFK5</accession>
<dbReference type="RefSeq" id="WP_377120524.1">
    <property type="nucleotide sequence ID" value="NZ_JBHRSD010000002.1"/>
</dbReference>
<dbReference type="InterPro" id="IPR007597">
    <property type="entry name" value="CheC"/>
</dbReference>
<gene>
    <name evidence="3" type="ORF">ACFOEE_02345</name>
</gene>
<feature type="domain" description="CheC-like protein" evidence="2">
    <location>
        <begin position="13"/>
        <end position="43"/>
    </location>
</feature>
<dbReference type="Proteomes" id="UP001595453">
    <property type="component" value="Unassembled WGS sequence"/>
</dbReference>
<organism evidence="3 4">
    <name type="scientific">Pseudoalteromonas fenneropenaei</name>
    <dbReference type="NCBI Taxonomy" id="1737459"/>
    <lineage>
        <taxon>Bacteria</taxon>
        <taxon>Pseudomonadati</taxon>
        <taxon>Pseudomonadota</taxon>
        <taxon>Gammaproteobacteria</taxon>
        <taxon>Alteromonadales</taxon>
        <taxon>Pseudoalteromonadaceae</taxon>
        <taxon>Pseudoalteromonas</taxon>
    </lineage>
</organism>
<dbReference type="PANTHER" id="PTHR43484">
    <property type="match status" value="1"/>
</dbReference>
<reference evidence="4" key="1">
    <citation type="journal article" date="2019" name="Int. J. Syst. Evol. Microbiol.">
        <title>The Global Catalogue of Microorganisms (GCM) 10K type strain sequencing project: providing services to taxonomists for standard genome sequencing and annotation.</title>
        <authorList>
            <consortium name="The Broad Institute Genomics Platform"/>
            <consortium name="The Broad Institute Genome Sequencing Center for Infectious Disease"/>
            <person name="Wu L."/>
            <person name="Ma J."/>
        </authorList>
    </citation>
    <scope>NUCLEOTIDE SEQUENCE [LARGE SCALE GENOMIC DNA]</scope>
    <source>
        <strain evidence="4">KCTC 42730</strain>
    </source>
</reference>